<sequence length="51" mass="5746">MINIQSELPLIIVDSVNFTYPNGTVALRNINLNIKKGEIVILNESHIKIEL</sequence>
<gene>
    <name evidence="1" type="ORF">S03H2_19033</name>
</gene>
<accession>X1GNB2</accession>
<comment type="caution">
    <text evidence="1">The sequence shown here is derived from an EMBL/GenBank/DDBJ whole genome shotgun (WGS) entry which is preliminary data.</text>
</comment>
<protein>
    <recommendedName>
        <fullName evidence="2">ABC transporter domain-containing protein</fullName>
    </recommendedName>
</protein>
<evidence type="ECO:0008006" key="2">
    <source>
        <dbReference type="Google" id="ProtNLM"/>
    </source>
</evidence>
<dbReference type="SUPFAM" id="SSF52540">
    <property type="entry name" value="P-loop containing nucleoside triphosphate hydrolases"/>
    <property type="match status" value="1"/>
</dbReference>
<dbReference type="EMBL" id="BARU01009913">
    <property type="protein sequence ID" value="GAH43104.1"/>
    <property type="molecule type" value="Genomic_DNA"/>
</dbReference>
<organism evidence="1">
    <name type="scientific">marine sediment metagenome</name>
    <dbReference type="NCBI Taxonomy" id="412755"/>
    <lineage>
        <taxon>unclassified sequences</taxon>
        <taxon>metagenomes</taxon>
        <taxon>ecological metagenomes</taxon>
    </lineage>
</organism>
<name>X1GNB2_9ZZZZ</name>
<evidence type="ECO:0000313" key="1">
    <source>
        <dbReference type="EMBL" id="GAH43104.1"/>
    </source>
</evidence>
<proteinExistence type="predicted"/>
<dbReference type="AlphaFoldDB" id="X1GNB2"/>
<reference evidence="1" key="1">
    <citation type="journal article" date="2014" name="Front. Microbiol.">
        <title>High frequency of phylogenetically diverse reductive dehalogenase-homologous genes in deep subseafloor sedimentary metagenomes.</title>
        <authorList>
            <person name="Kawai M."/>
            <person name="Futagami T."/>
            <person name="Toyoda A."/>
            <person name="Takaki Y."/>
            <person name="Nishi S."/>
            <person name="Hori S."/>
            <person name="Arai W."/>
            <person name="Tsubouchi T."/>
            <person name="Morono Y."/>
            <person name="Uchiyama I."/>
            <person name="Ito T."/>
            <person name="Fujiyama A."/>
            <person name="Inagaki F."/>
            <person name="Takami H."/>
        </authorList>
    </citation>
    <scope>NUCLEOTIDE SEQUENCE</scope>
    <source>
        <strain evidence="1">Expedition CK06-06</strain>
    </source>
</reference>
<dbReference type="InterPro" id="IPR027417">
    <property type="entry name" value="P-loop_NTPase"/>
</dbReference>
<dbReference type="Gene3D" id="3.40.50.300">
    <property type="entry name" value="P-loop containing nucleotide triphosphate hydrolases"/>
    <property type="match status" value="1"/>
</dbReference>